<dbReference type="Proteomes" id="UP000490800">
    <property type="component" value="Unassembled WGS sequence"/>
</dbReference>
<reference evidence="3 4" key="1">
    <citation type="journal article" date="2019" name="Microorganisms">
        <title>Paenibacillus lutrae sp. nov., A Chitinolytic Species Isolated from A River Otter in Castril Natural Park, Granada, Spain.</title>
        <authorList>
            <person name="Rodriguez M."/>
            <person name="Reina J.C."/>
            <person name="Bejar V."/>
            <person name="Llamas I."/>
        </authorList>
    </citation>
    <scope>NUCLEOTIDE SEQUENCE [LARGE SCALE GENOMIC DNA]</scope>
    <source>
        <strain evidence="3 4">N10</strain>
    </source>
</reference>
<dbReference type="OrthoDB" id="9780932at2"/>
<evidence type="ECO:0000313" key="4">
    <source>
        <dbReference type="Proteomes" id="UP000490800"/>
    </source>
</evidence>
<feature type="domain" description="Alpha/beta hydrolase fold-5" evidence="2">
    <location>
        <begin position="74"/>
        <end position="237"/>
    </location>
</feature>
<dbReference type="Gene3D" id="3.40.50.1820">
    <property type="entry name" value="alpha/beta hydrolase"/>
    <property type="match status" value="1"/>
</dbReference>
<sequence length="253" mass="26839">MTLTSKKPRRKIWLFVILAVLLAACIEAVLYLRPYEPDERAAQAMQSGGGVTVTDAEKWMVFEKSAGADQSGPGIVFYPGGLVKPESYAPLARELALRGYRTVIVRMPLNLAVLGGNRAEEALAADSGRSYVIGGHSLGGVMAARYAAAHPQQLQGVFMLAAYADSKGSLKDKGLPVLSLTGTEDGVLNRESWEAGRSNLPADAVIEMIPGGNHAQFGSYGLQKGDHPAAISVQEQTAKTADAIANWLAKTAE</sequence>
<dbReference type="AlphaFoldDB" id="A0A7X3FFF8"/>
<dbReference type="EMBL" id="RHLK01000002">
    <property type="protein sequence ID" value="MVO98664.1"/>
    <property type="molecule type" value="Genomic_DNA"/>
</dbReference>
<dbReference type="PROSITE" id="PS51257">
    <property type="entry name" value="PROKAR_LIPOPROTEIN"/>
    <property type="match status" value="1"/>
</dbReference>
<name>A0A7X3FFF8_9BACL</name>
<dbReference type="SUPFAM" id="SSF53474">
    <property type="entry name" value="alpha/beta-Hydrolases"/>
    <property type="match status" value="1"/>
</dbReference>
<keyword evidence="1" id="KW-1133">Transmembrane helix</keyword>
<comment type="caution">
    <text evidence="3">The sequence shown here is derived from an EMBL/GenBank/DDBJ whole genome shotgun (WGS) entry which is preliminary data.</text>
</comment>
<keyword evidence="1" id="KW-0472">Membrane</keyword>
<dbReference type="InterPro" id="IPR029058">
    <property type="entry name" value="AB_hydrolase_fold"/>
</dbReference>
<evidence type="ECO:0000259" key="2">
    <source>
        <dbReference type="Pfam" id="PF12695"/>
    </source>
</evidence>
<dbReference type="InterPro" id="IPR029059">
    <property type="entry name" value="AB_hydrolase_5"/>
</dbReference>
<feature type="transmembrane region" description="Helical" evidence="1">
    <location>
        <begin position="12"/>
        <end position="32"/>
    </location>
</feature>
<keyword evidence="4" id="KW-1185">Reference proteome</keyword>
<keyword evidence="3" id="KW-0378">Hydrolase</keyword>
<evidence type="ECO:0000256" key="1">
    <source>
        <dbReference type="SAM" id="Phobius"/>
    </source>
</evidence>
<accession>A0A7X3FFF8</accession>
<proteinExistence type="predicted"/>
<keyword evidence="1" id="KW-0812">Transmembrane</keyword>
<gene>
    <name evidence="3" type="ORF">EDM21_03880</name>
</gene>
<organism evidence="3 4">
    <name type="scientific">Paenibacillus lutrae</name>
    <dbReference type="NCBI Taxonomy" id="2078573"/>
    <lineage>
        <taxon>Bacteria</taxon>
        <taxon>Bacillati</taxon>
        <taxon>Bacillota</taxon>
        <taxon>Bacilli</taxon>
        <taxon>Bacillales</taxon>
        <taxon>Paenibacillaceae</taxon>
        <taxon>Paenibacillus</taxon>
    </lineage>
</organism>
<dbReference type="Pfam" id="PF12695">
    <property type="entry name" value="Abhydrolase_5"/>
    <property type="match status" value="1"/>
</dbReference>
<evidence type="ECO:0000313" key="3">
    <source>
        <dbReference type="EMBL" id="MVO98664.1"/>
    </source>
</evidence>
<protein>
    <submittedName>
        <fullName evidence="3">Alpha/beta hydrolase</fullName>
    </submittedName>
</protein>
<dbReference type="GO" id="GO:0016787">
    <property type="term" value="F:hydrolase activity"/>
    <property type="evidence" value="ECO:0007669"/>
    <property type="project" value="UniProtKB-KW"/>
</dbReference>